<dbReference type="InterPro" id="IPR032694">
    <property type="entry name" value="CopC/D"/>
</dbReference>
<evidence type="ECO:0000256" key="4">
    <source>
        <dbReference type="ARBA" id="ARBA00022989"/>
    </source>
</evidence>
<sequence>MIEPAIVAVRLVQYLGAAVLMGLPLFCVWVLHGALPKRLARRVRGLIAGAAAVLALASLLAVALQGSLFSGSLAGGFAPETYAAIVSSMSLGTAAVARAALAMLACVLALALPAGRANLIVAAILGTLATATLAWLGHAADGRSWMHLTADVLHALTAAVWFGALAGFVLLLSSAREQTGLARLQSALERFSALGIPLVLVLALTGLVNGWYLIGPRHIGELPSSPYGQLLLIKLAVFAAMLLLAAFNRWRLTPALAEARTLGWLRRSIALETALGLAVFALVAWLGTLEPLA</sequence>
<accession>A0AAJ6BQA9</accession>
<evidence type="ECO:0000256" key="3">
    <source>
        <dbReference type="ARBA" id="ARBA00022692"/>
    </source>
</evidence>
<protein>
    <submittedName>
        <fullName evidence="8">Copper homeostasis membrane protein CopD</fullName>
    </submittedName>
</protein>
<dbReference type="EMBL" id="CP119316">
    <property type="protein sequence ID" value="WEK47305.1"/>
    <property type="molecule type" value="Genomic_DNA"/>
</dbReference>
<feature type="transmembrane region" description="Helical" evidence="6">
    <location>
        <begin position="12"/>
        <end position="31"/>
    </location>
</feature>
<dbReference type="NCBIfam" id="NF033808">
    <property type="entry name" value="copper_CopD"/>
    <property type="match status" value="1"/>
</dbReference>
<dbReference type="GO" id="GO:0005886">
    <property type="term" value="C:plasma membrane"/>
    <property type="evidence" value="ECO:0007669"/>
    <property type="project" value="UniProtKB-SubCell"/>
</dbReference>
<organism evidence="8 9">
    <name type="scientific">Candidatus Andeanibacterium colombiense</name>
    <dbReference type="NCBI Taxonomy" id="3121345"/>
    <lineage>
        <taxon>Bacteria</taxon>
        <taxon>Pseudomonadati</taxon>
        <taxon>Pseudomonadota</taxon>
        <taxon>Alphaproteobacteria</taxon>
        <taxon>Sphingomonadales</taxon>
        <taxon>Sphingomonadaceae</taxon>
        <taxon>Candidatus Andeanibacterium</taxon>
    </lineage>
</organism>
<dbReference type="GO" id="GO:0006825">
    <property type="term" value="P:copper ion transport"/>
    <property type="evidence" value="ECO:0007669"/>
    <property type="project" value="InterPro"/>
</dbReference>
<evidence type="ECO:0000256" key="5">
    <source>
        <dbReference type="ARBA" id="ARBA00023136"/>
    </source>
</evidence>
<evidence type="ECO:0000313" key="9">
    <source>
        <dbReference type="Proteomes" id="UP001218362"/>
    </source>
</evidence>
<dbReference type="PANTHER" id="PTHR34820">
    <property type="entry name" value="INNER MEMBRANE PROTEIN YEBZ"/>
    <property type="match status" value="1"/>
</dbReference>
<keyword evidence="5 6" id="KW-0472">Membrane</keyword>
<feature type="transmembrane region" description="Helical" evidence="6">
    <location>
        <begin position="152"/>
        <end position="172"/>
    </location>
</feature>
<dbReference type="AlphaFoldDB" id="A0AAJ6BQA9"/>
<keyword evidence="3 6" id="KW-0812">Transmembrane</keyword>
<gene>
    <name evidence="8" type="primary">copD</name>
    <name evidence="8" type="ORF">P0Y56_03200</name>
</gene>
<dbReference type="Pfam" id="PF05425">
    <property type="entry name" value="CopD"/>
    <property type="match status" value="1"/>
</dbReference>
<keyword evidence="4 6" id="KW-1133">Transmembrane helix</keyword>
<name>A0AAJ6BQA9_9SPHN</name>
<dbReference type="InterPro" id="IPR047689">
    <property type="entry name" value="CopD"/>
</dbReference>
<evidence type="ECO:0000256" key="2">
    <source>
        <dbReference type="ARBA" id="ARBA00022475"/>
    </source>
</evidence>
<keyword evidence="2" id="KW-1003">Cell membrane</keyword>
<proteinExistence type="predicted"/>
<feature type="transmembrane region" description="Helical" evidence="6">
    <location>
        <begin position="193"/>
        <end position="214"/>
    </location>
</feature>
<feature type="transmembrane region" description="Helical" evidence="6">
    <location>
        <begin position="226"/>
        <end position="247"/>
    </location>
</feature>
<dbReference type="PANTHER" id="PTHR34820:SF4">
    <property type="entry name" value="INNER MEMBRANE PROTEIN YEBZ"/>
    <property type="match status" value="1"/>
</dbReference>
<dbReference type="Proteomes" id="UP001218362">
    <property type="component" value="Chromosome"/>
</dbReference>
<evidence type="ECO:0000313" key="8">
    <source>
        <dbReference type="EMBL" id="WEK47305.1"/>
    </source>
</evidence>
<feature type="domain" description="Copper resistance protein D" evidence="7">
    <location>
        <begin position="187"/>
        <end position="286"/>
    </location>
</feature>
<evidence type="ECO:0000256" key="1">
    <source>
        <dbReference type="ARBA" id="ARBA00004651"/>
    </source>
</evidence>
<feature type="transmembrane region" description="Helical" evidence="6">
    <location>
        <begin position="84"/>
        <end position="112"/>
    </location>
</feature>
<feature type="transmembrane region" description="Helical" evidence="6">
    <location>
        <begin position="119"/>
        <end position="140"/>
    </location>
</feature>
<feature type="transmembrane region" description="Helical" evidence="6">
    <location>
        <begin position="268"/>
        <end position="287"/>
    </location>
</feature>
<evidence type="ECO:0000256" key="6">
    <source>
        <dbReference type="SAM" id="Phobius"/>
    </source>
</evidence>
<reference evidence="8" key="1">
    <citation type="submission" date="2023-03" db="EMBL/GenBank/DDBJ databases">
        <title>Andean soil-derived lignocellulolytic bacterial consortium as a source of novel taxa and putative plastic-active enzymes.</title>
        <authorList>
            <person name="Diaz-Garcia L."/>
            <person name="Chuvochina M."/>
            <person name="Feuerriegel G."/>
            <person name="Bunk B."/>
            <person name="Sproer C."/>
            <person name="Streit W.R."/>
            <person name="Rodriguez L.M."/>
            <person name="Overmann J."/>
            <person name="Jimenez D.J."/>
        </authorList>
    </citation>
    <scope>NUCLEOTIDE SEQUENCE</scope>
    <source>
        <strain evidence="8">MAG 26</strain>
    </source>
</reference>
<dbReference type="InterPro" id="IPR008457">
    <property type="entry name" value="Cu-R_CopD_dom"/>
</dbReference>
<dbReference type="KEGG" id="acob:P0Y56_03200"/>
<comment type="subcellular location">
    <subcellularLocation>
        <location evidence="1">Cell membrane</location>
        <topology evidence="1">Multi-pass membrane protein</topology>
    </subcellularLocation>
</comment>
<feature type="transmembrane region" description="Helical" evidence="6">
    <location>
        <begin position="43"/>
        <end position="64"/>
    </location>
</feature>
<evidence type="ECO:0000259" key="7">
    <source>
        <dbReference type="Pfam" id="PF05425"/>
    </source>
</evidence>